<keyword evidence="2" id="KW-1185">Reference proteome</keyword>
<gene>
    <name evidence="1" type="ORF">ABEB36_015082</name>
</gene>
<name>A0ABD1E0E8_HYPHA</name>
<comment type="caution">
    <text evidence="1">The sequence shown here is derived from an EMBL/GenBank/DDBJ whole genome shotgun (WGS) entry which is preliminary data.</text>
</comment>
<sequence>MKEPSYESSEQSCFTWIDYLSEGGLHRPSAEFLSQMEQLENIFKKVRLKSGQLPTSLRKPVEFWSREYQALSDDNILSDVVSDPS</sequence>
<proteinExistence type="predicted"/>
<protein>
    <submittedName>
        <fullName evidence="1">Uncharacterized protein</fullName>
    </submittedName>
</protein>
<evidence type="ECO:0000313" key="1">
    <source>
        <dbReference type="EMBL" id="KAL1488124.1"/>
    </source>
</evidence>
<dbReference type="EMBL" id="JBDJPC010000015">
    <property type="protein sequence ID" value="KAL1488124.1"/>
    <property type="molecule type" value="Genomic_DNA"/>
</dbReference>
<evidence type="ECO:0000313" key="2">
    <source>
        <dbReference type="Proteomes" id="UP001566132"/>
    </source>
</evidence>
<accession>A0ABD1E0E8</accession>
<reference evidence="1 2" key="1">
    <citation type="submission" date="2024-05" db="EMBL/GenBank/DDBJ databases">
        <title>Genetic variation in Jamaican populations of the coffee berry borer (Hypothenemus hampei).</title>
        <authorList>
            <person name="Errbii M."/>
            <person name="Myrie A."/>
        </authorList>
    </citation>
    <scope>NUCLEOTIDE SEQUENCE [LARGE SCALE GENOMIC DNA]</scope>
    <source>
        <strain evidence="1">JA-Hopewell-2020-01-JO</strain>
        <tissue evidence="1">Whole body</tissue>
    </source>
</reference>
<dbReference type="AlphaFoldDB" id="A0ABD1E0E8"/>
<organism evidence="1 2">
    <name type="scientific">Hypothenemus hampei</name>
    <name type="common">Coffee berry borer</name>
    <dbReference type="NCBI Taxonomy" id="57062"/>
    <lineage>
        <taxon>Eukaryota</taxon>
        <taxon>Metazoa</taxon>
        <taxon>Ecdysozoa</taxon>
        <taxon>Arthropoda</taxon>
        <taxon>Hexapoda</taxon>
        <taxon>Insecta</taxon>
        <taxon>Pterygota</taxon>
        <taxon>Neoptera</taxon>
        <taxon>Endopterygota</taxon>
        <taxon>Coleoptera</taxon>
        <taxon>Polyphaga</taxon>
        <taxon>Cucujiformia</taxon>
        <taxon>Curculionidae</taxon>
        <taxon>Scolytinae</taxon>
        <taxon>Hypothenemus</taxon>
    </lineage>
</organism>
<dbReference type="Proteomes" id="UP001566132">
    <property type="component" value="Unassembled WGS sequence"/>
</dbReference>